<evidence type="ECO:0000313" key="2">
    <source>
        <dbReference type="Proteomes" id="UP000283269"/>
    </source>
</evidence>
<name>A0A409XLA9_PSICY</name>
<keyword evidence="2" id="KW-1185">Reference proteome</keyword>
<proteinExistence type="predicted"/>
<sequence>MIRLAPAVHEARFPTHYPHVECQIFPLSFPFSTPTPAPIPPTLPIKSTYILRPVCPFSRSLKYATELGIIAAYGVIIPPLLDQTRMVQRVEG</sequence>
<evidence type="ECO:0000313" key="1">
    <source>
        <dbReference type="EMBL" id="PPQ91552.1"/>
    </source>
</evidence>
<dbReference type="AlphaFoldDB" id="A0A409XLA9"/>
<dbReference type="Proteomes" id="UP000283269">
    <property type="component" value="Unassembled WGS sequence"/>
</dbReference>
<organism evidence="1 2">
    <name type="scientific">Psilocybe cyanescens</name>
    <dbReference type="NCBI Taxonomy" id="93625"/>
    <lineage>
        <taxon>Eukaryota</taxon>
        <taxon>Fungi</taxon>
        <taxon>Dikarya</taxon>
        <taxon>Basidiomycota</taxon>
        <taxon>Agaricomycotina</taxon>
        <taxon>Agaricomycetes</taxon>
        <taxon>Agaricomycetidae</taxon>
        <taxon>Agaricales</taxon>
        <taxon>Agaricineae</taxon>
        <taxon>Strophariaceae</taxon>
        <taxon>Psilocybe</taxon>
    </lineage>
</organism>
<gene>
    <name evidence="1" type="ORF">CVT25_008671</name>
</gene>
<accession>A0A409XLA9</accession>
<comment type="caution">
    <text evidence="1">The sequence shown here is derived from an EMBL/GenBank/DDBJ whole genome shotgun (WGS) entry which is preliminary data.</text>
</comment>
<reference evidence="1 2" key="1">
    <citation type="journal article" date="2018" name="Evol. Lett.">
        <title>Horizontal gene cluster transfer increased hallucinogenic mushroom diversity.</title>
        <authorList>
            <person name="Reynolds H.T."/>
            <person name="Vijayakumar V."/>
            <person name="Gluck-Thaler E."/>
            <person name="Korotkin H.B."/>
            <person name="Matheny P.B."/>
            <person name="Slot J.C."/>
        </authorList>
    </citation>
    <scope>NUCLEOTIDE SEQUENCE [LARGE SCALE GENOMIC DNA]</scope>
    <source>
        <strain evidence="1 2">2631</strain>
    </source>
</reference>
<dbReference type="InParanoid" id="A0A409XLA9"/>
<protein>
    <submittedName>
        <fullName evidence="1">Uncharacterized protein</fullName>
    </submittedName>
</protein>
<dbReference type="EMBL" id="NHYD01001315">
    <property type="protein sequence ID" value="PPQ91552.1"/>
    <property type="molecule type" value="Genomic_DNA"/>
</dbReference>